<evidence type="ECO:0000313" key="4">
    <source>
        <dbReference type="EMBL" id="SEP31849.1"/>
    </source>
</evidence>
<evidence type="ECO:0000313" key="5">
    <source>
        <dbReference type="Proteomes" id="UP000198847"/>
    </source>
</evidence>
<dbReference type="Pfam" id="PF01361">
    <property type="entry name" value="Tautomerase"/>
    <property type="match status" value="1"/>
</dbReference>
<proteinExistence type="inferred from homology"/>
<dbReference type="STRING" id="112903.SAMN04490178_11867"/>
<dbReference type="PANTHER" id="PTHR35530">
    <property type="entry name" value="TAUTOMERASE-RELATED"/>
    <property type="match status" value="1"/>
</dbReference>
<evidence type="ECO:0000256" key="2">
    <source>
        <dbReference type="ARBA" id="ARBA00023235"/>
    </source>
</evidence>
<evidence type="ECO:0000259" key="3">
    <source>
        <dbReference type="Pfam" id="PF01361"/>
    </source>
</evidence>
<dbReference type="NCBIfam" id="NF041920">
    <property type="entry name" value="DmpI"/>
    <property type="match status" value="1"/>
</dbReference>
<dbReference type="GO" id="GO:0016853">
    <property type="term" value="F:isomerase activity"/>
    <property type="evidence" value="ECO:0007669"/>
    <property type="project" value="UniProtKB-KW"/>
</dbReference>
<comment type="similarity">
    <text evidence="1">Belongs to the 4-oxalocrotonate tautomerase family.</text>
</comment>
<keyword evidence="2" id="KW-0413">Isomerase</keyword>
<name>A0A1H8WW62_9FIRM</name>
<dbReference type="PANTHER" id="PTHR35530:SF1">
    <property type="entry name" value="2-HYDROXYMUCONATE TAUTOMERASE"/>
    <property type="match status" value="1"/>
</dbReference>
<sequence length="60" mass="6726">MPVITLEASKMSREQKVKLVQEFTESTLNILNVPKQSITVLIKENEKDNIGVAGQLLSDR</sequence>
<feature type="domain" description="4-oxalocrotonate tautomerase-like" evidence="3">
    <location>
        <begin position="9"/>
        <end position="60"/>
    </location>
</feature>
<dbReference type="InterPro" id="IPR014347">
    <property type="entry name" value="Tautomerase/MIF_sf"/>
</dbReference>
<dbReference type="RefSeq" id="WP_091748794.1">
    <property type="nucleotide sequence ID" value="NZ_FODY01000018.1"/>
</dbReference>
<gene>
    <name evidence="4" type="ORF">SAMN04490178_11867</name>
</gene>
<dbReference type="InterPro" id="IPR004370">
    <property type="entry name" value="4-OT-like_dom"/>
</dbReference>
<dbReference type="Gene3D" id="3.30.429.10">
    <property type="entry name" value="Macrophage Migration Inhibitory Factor"/>
    <property type="match status" value="1"/>
</dbReference>
<dbReference type="SUPFAM" id="SSF55331">
    <property type="entry name" value="Tautomerase/MIF"/>
    <property type="match status" value="1"/>
</dbReference>
<protein>
    <submittedName>
        <fullName evidence="4">4-oxalocrotonate tautomerase</fullName>
    </submittedName>
</protein>
<dbReference type="EMBL" id="FODY01000018">
    <property type="protein sequence ID" value="SEP31849.1"/>
    <property type="molecule type" value="Genomic_DNA"/>
</dbReference>
<dbReference type="AlphaFoldDB" id="A0A1H8WW62"/>
<accession>A0A1H8WW62</accession>
<dbReference type="OrthoDB" id="9804803at2"/>
<evidence type="ECO:0000256" key="1">
    <source>
        <dbReference type="ARBA" id="ARBA00006723"/>
    </source>
</evidence>
<organism evidence="4 5">
    <name type="scientific">Propionispora vibrioides</name>
    <dbReference type="NCBI Taxonomy" id="112903"/>
    <lineage>
        <taxon>Bacteria</taxon>
        <taxon>Bacillati</taxon>
        <taxon>Bacillota</taxon>
        <taxon>Negativicutes</taxon>
        <taxon>Selenomonadales</taxon>
        <taxon>Sporomusaceae</taxon>
        <taxon>Propionispora</taxon>
    </lineage>
</organism>
<dbReference type="Proteomes" id="UP000198847">
    <property type="component" value="Unassembled WGS sequence"/>
</dbReference>
<reference evidence="4 5" key="1">
    <citation type="submission" date="2016-10" db="EMBL/GenBank/DDBJ databases">
        <authorList>
            <person name="de Groot N.N."/>
        </authorList>
    </citation>
    <scope>NUCLEOTIDE SEQUENCE [LARGE SCALE GENOMIC DNA]</scope>
    <source>
        <strain evidence="4 5">DSM 13305</strain>
    </source>
</reference>
<keyword evidence="5" id="KW-1185">Reference proteome</keyword>